<keyword evidence="3" id="KW-1185">Reference proteome</keyword>
<name>A0A1D3RKD1_9CAUD</name>
<organism evidence="2 3">
    <name type="scientific">Cronobacter phage Pet-CM3-4</name>
    <dbReference type="NCBI Taxonomy" id="1892569"/>
    <lineage>
        <taxon>Viruses</taxon>
        <taxon>Duplodnaviria</taxon>
        <taxon>Heunggongvirae</taxon>
        <taxon>Uroviricota</taxon>
        <taxon>Caudoviricetes</taxon>
        <taxon>Pantevenvirales</taxon>
        <taxon>Straboviridae</taxon>
        <taxon>Tevenvirinae</taxon>
        <taxon>Karamvirus</taxon>
        <taxon>Karamvirus petcm34</taxon>
    </lineage>
</organism>
<dbReference type="EMBL" id="LT614807">
    <property type="protein sequence ID" value="SCN45754.1"/>
    <property type="molecule type" value="Genomic_DNA"/>
</dbReference>
<keyword evidence="1" id="KW-0812">Transmembrane</keyword>
<evidence type="ECO:0000313" key="2">
    <source>
        <dbReference type="EMBL" id="SCN45754.1"/>
    </source>
</evidence>
<dbReference type="Proteomes" id="UP000279601">
    <property type="component" value="Segment"/>
</dbReference>
<sequence length="91" mass="9971">MKYIKSFFNSTRTALSKLLAYLVIAYGIIVAVPALLVFGLAVIIAPKTDDKSKLSPEEVTARIRRMTDALKDIGLDDKLEVTVNGKLTTKS</sequence>
<keyword evidence="1" id="KW-1133">Transmembrane helix</keyword>
<dbReference type="GeneID" id="65109208"/>
<dbReference type="RefSeq" id="YP_010091676.1">
    <property type="nucleotide sequence ID" value="NC_055726.1"/>
</dbReference>
<evidence type="ECO:0000256" key="1">
    <source>
        <dbReference type="SAM" id="Phobius"/>
    </source>
</evidence>
<reference evidence="3" key="1">
    <citation type="submission" date="2016-09" db="EMBL/GenBank/DDBJ databases">
        <authorList>
            <person name="Kajsik M."/>
        </authorList>
    </citation>
    <scope>NUCLEOTIDE SEQUENCE [LARGE SCALE GENOMIC DNA]</scope>
</reference>
<accession>A0A1D3RKD1</accession>
<keyword evidence="1" id="KW-0472">Membrane</keyword>
<proteinExistence type="predicted"/>
<feature type="transmembrane region" description="Helical" evidence="1">
    <location>
        <begin position="20"/>
        <end position="45"/>
    </location>
</feature>
<dbReference type="KEGG" id="vg:65109208"/>
<protein>
    <submittedName>
        <fullName evidence="2">Uncharacterized protein</fullName>
    </submittedName>
</protein>
<evidence type="ECO:0000313" key="3">
    <source>
        <dbReference type="Proteomes" id="UP000279601"/>
    </source>
</evidence>